<feature type="binding site" evidence="8">
    <location>
        <begin position="282"/>
        <end position="285"/>
    </location>
    <ligand>
        <name>GTP</name>
        <dbReference type="ChEBI" id="CHEBI:37565"/>
    </ligand>
</feature>
<comment type="subcellular location">
    <subcellularLocation>
        <location evidence="8">Cytoplasm</location>
    </subcellularLocation>
</comment>
<gene>
    <name evidence="8 12" type="primary">obg</name>
    <name evidence="12" type="ORF">Mal52_60350</name>
</gene>
<dbReference type="PANTHER" id="PTHR11702:SF31">
    <property type="entry name" value="MITOCHONDRIAL RIBOSOME-ASSOCIATED GTPASE 2"/>
    <property type="match status" value="1"/>
</dbReference>
<feature type="domain" description="Obg" evidence="11">
    <location>
        <begin position="1"/>
        <end position="158"/>
    </location>
</feature>
<evidence type="ECO:0000313" key="13">
    <source>
        <dbReference type="Proteomes" id="UP000319383"/>
    </source>
</evidence>
<evidence type="ECO:0000256" key="9">
    <source>
        <dbReference type="SAM" id="MobiDB-lite"/>
    </source>
</evidence>
<dbReference type="EMBL" id="CP036276">
    <property type="protein sequence ID" value="QDU47503.1"/>
    <property type="molecule type" value="Genomic_DNA"/>
</dbReference>
<reference evidence="12 13" key="1">
    <citation type="submission" date="2019-02" db="EMBL/GenBank/DDBJ databases">
        <title>Deep-cultivation of Planctomycetes and their phenomic and genomic characterization uncovers novel biology.</title>
        <authorList>
            <person name="Wiegand S."/>
            <person name="Jogler M."/>
            <person name="Boedeker C."/>
            <person name="Pinto D."/>
            <person name="Vollmers J."/>
            <person name="Rivas-Marin E."/>
            <person name="Kohn T."/>
            <person name="Peeters S.H."/>
            <person name="Heuer A."/>
            <person name="Rast P."/>
            <person name="Oberbeckmann S."/>
            <person name="Bunk B."/>
            <person name="Jeske O."/>
            <person name="Meyerdierks A."/>
            <person name="Storesund J.E."/>
            <person name="Kallscheuer N."/>
            <person name="Luecker S."/>
            <person name="Lage O.M."/>
            <person name="Pohl T."/>
            <person name="Merkel B.J."/>
            <person name="Hornburger P."/>
            <person name="Mueller R.-W."/>
            <person name="Bruemmer F."/>
            <person name="Labrenz M."/>
            <person name="Spormann A.M."/>
            <person name="Op den Camp H."/>
            <person name="Overmann J."/>
            <person name="Amann R."/>
            <person name="Jetten M.S.M."/>
            <person name="Mascher T."/>
            <person name="Medema M.H."/>
            <person name="Devos D.P."/>
            <person name="Kaster A.-K."/>
            <person name="Ovreas L."/>
            <person name="Rohde M."/>
            <person name="Galperin M.Y."/>
            <person name="Jogler C."/>
        </authorList>
    </citation>
    <scope>NUCLEOTIDE SEQUENCE [LARGE SCALE GENOMIC DNA]</scope>
    <source>
        <strain evidence="12 13">Mal52</strain>
    </source>
</reference>
<name>A0A517ZYE8_9PLAN</name>
<evidence type="ECO:0000256" key="7">
    <source>
        <dbReference type="ARBA" id="ARBA00023134"/>
    </source>
</evidence>
<evidence type="ECO:0000256" key="6">
    <source>
        <dbReference type="ARBA" id="ARBA00022842"/>
    </source>
</evidence>
<feature type="binding site" evidence="8">
    <location>
        <position position="172"/>
    </location>
    <ligand>
        <name>Mg(2+)</name>
        <dbReference type="ChEBI" id="CHEBI:18420"/>
    </ligand>
</feature>
<dbReference type="NCBIfam" id="TIGR02729">
    <property type="entry name" value="Obg_CgtA"/>
    <property type="match status" value="1"/>
</dbReference>
<dbReference type="Pfam" id="PF01018">
    <property type="entry name" value="GTP1_OBG"/>
    <property type="match status" value="1"/>
</dbReference>
<dbReference type="EC" id="3.6.5.-" evidence="8"/>
<evidence type="ECO:0000259" key="10">
    <source>
        <dbReference type="PROSITE" id="PS51710"/>
    </source>
</evidence>
<evidence type="ECO:0000259" key="11">
    <source>
        <dbReference type="PROSITE" id="PS51883"/>
    </source>
</evidence>
<keyword evidence="4 8" id="KW-0547">Nucleotide-binding</keyword>
<keyword evidence="2 8" id="KW-0963">Cytoplasm</keyword>
<feature type="binding site" evidence="8">
    <location>
        <begin position="165"/>
        <end position="172"/>
    </location>
    <ligand>
        <name>GTP</name>
        <dbReference type="ChEBI" id="CHEBI:37565"/>
    </ligand>
</feature>
<dbReference type="InterPro" id="IPR045086">
    <property type="entry name" value="OBG_GTPase"/>
</dbReference>
<keyword evidence="13" id="KW-1185">Reference proteome</keyword>
<dbReference type="NCBIfam" id="NF008956">
    <property type="entry name" value="PRK12299.1"/>
    <property type="match status" value="1"/>
</dbReference>
<dbReference type="NCBIfam" id="NF008955">
    <property type="entry name" value="PRK12297.1"/>
    <property type="match status" value="1"/>
</dbReference>
<organism evidence="12 13">
    <name type="scientific">Symmachiella dynata</name>
    <dbReference type="NCBI Taxonomy" id="2527995"/>
    <lineage>
        <taxon>Bacteria</taxon>
        <taxon>Pseudomonadati</taxon>
        <taxon>Planctomycetota</taxon>
        <taxon>Planctomycetia</taxon>
        <taxon>Planctomycetales</taxon>
        <taxon>Planctomycetaceae</taxon>
        <taxon>Symmachiella</taxon>
    </lineage>
</organism>
<dbReference type="CDD" id="cd01898">
    <property type="entry name" value="Obg"/>
    <property type="match status" value="1"/>
</dbReference>
<feature type="domain" description="OBG-type G" evidence="10">
    <location>
        <begin position="159"/>
        <end position="327"/>
    </location>
</feature>
<feature type="binding site" evidence="8">
    <location>
        <position position="192"/>
    </location>
    <ligand>
        <name>Mg(2+)</name>
        <dbReference type="ChEBI" id="CHEBI:18420"/>
    </ligand>
</feature>
<protein>
    <recommendedName>
        <fullName evidence="8">GTPase Obg</fullName>
        <ecNumber evidence="8">3.6.5.-</ecNumber>
    </recommendedName>
    <alternativeName>
        <fullName evidence="8">GTP-binding protein Obg</fullName>
    </alternativeName>
</protein>
<dbReference type="PRINTS" id="PR00326">
    <property type="entry name" value="GTP1OBG"/>
</dbReference>
<keyword evidence="6 8" id="KW-0460">Magnesium</keyword>
<dbReference type="Gene3D" id="2.70.210.12">
    <property type="entry name" value="GTP1/OBG domain"/>
    <property type="match status" value="1"/>
</dbReference>
<evidence type="ECO:0000256" key="4">
    <source>
        <dbReference type="ARBA" id="ARBA00022741"/>
    </source>
</evidence>
<proteinExistence type="inferred from homology"/>
<dbReference type="PROSITE" id="PS51710">
    <property type="entry name" value="G_OBG"/>
    <property type="match status" value="1"/>
</dbReference>
<dbReference type="PANTHER" id="PTHR11702">
    <property type="entry name" value="DEVELOPMENTALLY REGULATED GTP-BINDING PROTEIN-RELATED"/>
    <property type="match status" value="1"/>
</dbReference>
<dbReference type="KEGG" id="sdyn:Mal52_60350"/>
<evidence type="ECO:0000256" key="3">
    <source>
        <dbReference type="ARBA" id="ARBA00022723"/>
    </source>
</evidence>
<comment type="subunit">
    <text evidence="8">Monomer.</text>
</comment>
<dbReference type="AlphaFoldDB" id="A0A517ZYE8"/>
<dbReference type="PIRSF" id="PIRSF002401">
    <property type="entry name" value="GTP_bd_Obg/CgtA"/>
    <property type="match status" value="1"/>
</dbReference>
<dbReference type="Proteomes" id="UP000319383">
    <property type="component" value="Chromosome"/>
</dbReference>
<dbReference type="SUPFAM" id="SSF82051">
    <property type="entry name" value="Obg GTP-binding protein N-terminal domain"/>
    <property type="match status" value="1"/>
</dbReference>
<dbReference type="GO" id="GO:0043022">
    <property type="term" value="F:ribosome binding"/>
    <property type="evidence" value="ECO:0007669"/>
    <property type="project" value="UniProtKB-ARBA"/>
</dbReference>
<dbReference type="SUPFAM" id="SSF52540">
    <property type="entry name" value="P-loop containing nucleoside triphosphate hydrolases"/>
    <property type="match status" value="1"/>
</dbReference>
<feature type="binding site" evidence="8">
    <location>
        <begin position="190"/>
        <end position="194"/>
    </location>
    <ligand>
        <name>GTP</name>
        <dbReference type="ChEBI" id="CHEBI:37565"/>
    </ligand>
</feature>
<dbReference type="GO" id="GO:0003924">
    <property type="term" value="F:GTPase activity"/>
    <property type="evidence" value="ECO:0007669"/>
    <property type="project" value="UniProtKB-UniRule"/>
</dbReference>
<evidence type="ECO:0000256" key="5">
    <source>
        <dbReference type="ARBA" id="ARBA00022801"/>
    </source>
</evidence>
<sequence>MFVDEVIIYAKAGDGGDGCPSFRRESKVPRGGPDGGDGGDGGSVIVQAEENVNSLANIAGHRHWNAERGGHGEGKLRTGRKGKDAIILVPPGTLVRDLARGHLLRDLKEVGDSVIIAKGGRGGRGNKHFATAVHRAPREFEPGTVGEERKVTLELKVIADVGLIGKPNAGKSTLLSRLSRAHPEIANYPFTTKFPNLGQVRVGFDRQFVVADIPGLIEGAHSGVGLGHEFLKHVERTKILVHLIEPDPQDQTDPFDNYRQIHDELRLYDATLIERPEIIVVSKCELPGAAELAELMSEELGKPVLQLSAVTGKGLPELIQTILATMDANDDNDAF</sequence>
<feature type="binding site" evidence="8">
    <location>
        <begin position="212"/>
        <end position="215"/>
    </location>
    <ligand>
        <name>GTP</name>
        <dbReference type="ChEBI" id="CHEBI:37565"/>
    </ligand>
</feature>
<dbReference type="InterPro" id="IPR006073">
    <property type="entry name" value="GTP-bd"/>
</dbReference>
<dbReference type="GO" id="GO:0000287">
    <property type="term" value="F:magnesium ion binding"/>
    <property type="evidence" value="ECO:0007669"/>
    <property type="project" value="InterPro"/>
</dbReference>
<evidence type="ECO:0000256" key="1">
    <source>
        <dbReference type="ARBA" id="ARBA00007699"/>
    </source>
</evidence>
<dbReference type="InterPro" id="IPR006074">
    <property type="entry name" value="GTP1-OBG_CS"/>
</dbReference>
<feature type="compositionally biased region" description="Gly residues" evidence="9">
    <location>
        <begin position="32"/>
        <end position="42"/>
    </location>
</feature>
<feature type="binding site" evidence="8">
    <location>
        <begin position="308"/>
        <end position="310"/>
    </location>
    <ligand>
        <name>GTP</name>
        <dbReference type="ChEBI" id="CHEBI:37565"/>
    </ligand>
</feature>
<dbReference type="PROSITE" id="PS00905">
    <property type="entry name" value="GTP1_OBG"/>
    <property type="match status" value="1"/>
</dbReference>
<comment type="cofactor">
    <cofactor evidence="8">
        <name>Mg(2+)</name>
        <dbReference type="ChEBI" id="CHEBI:18420"/>
    </cofactor>
</comment>
<feature type="region of interest" description="Disordered" evidence="9">
    <location>
        <begin position="18"/>
        <end position="43"/>
    </location>
</feature>
<keyword evidence="7 8" id="KW-0342">GTP-binding</keyword>
<dbReference type="GO" id="GO:0042254">
    <property type="term" value="P:ribosome biogenesis"/>
    <property type="evidence" value="ECO:0007669"/>
    <property type="project" value="UniProtKB-UniRule"/>
</dbReference>
<evidence type="ECO:0000313" key="12">
    <source>
        <dbReference type="EMBL" id="QDU47503.1"/>
    </source>
</evidence>
<keyword evidence="5 8" id="KW-0378">Hydrolase</keyword>
<accession>A0A517ZYE8</accession>
<dbReference type="InterPro" id="IPR006169">
    <property type="entry name" value="GTP1_OBG_dom"/>
</dbReference>
<comment type="function">
    <text evidence="8">An essential GTPase which binds GTP, GDP and possibly (p)ppGpp with moderate affinity, with high nucleotide exchange rates and a fairly low GTP hydrolysis rate. Plays a role in control of the cell cycle, stress response, ribosome biogenesis and in those bacteria that undergo differentiation, in morphogenesis control.</text>
</comment>
<dbReference type="FunFam" id="2.70.210.12:FF:000001">
    <property type="entry name" value="GTPase Obg"/>
    <property type="match status" value="1"/>
</dbReference>
<dbReference type="GO" id="GO:0005737">
    <property type="term" value="C:cytoplasm"/>
    <property type="evidence" value="ECO:0007669"/>
    <property type="project" value="UniProtKB-SubCell"/>
</dbReference>
<keyword evidence="3 8" id="KW-0479">Metal-binding</keyword>
<comment type="similarity">
    <text evidence="1 8">Belongs to the TRAFAC class OBG-HflX-like GTPase superfamily. OBG GTPase family.</text>
</comment>
<dbReference type="InterPro" id="IPR014100">
    <property type="entry name" value="GTP-bd_Obg/CgtA"/>
</dbReference>
<dbReference type="Pfam" id="PF01926">
    <property type="entry name" value="MMR_HSR1"/>
    <property type="match status" value="1"/>
</dbReference>
<dbReference type="PROSITE" id="PS51883">
    <property type="entry name" value="OBG"/>
    <property type="match status" value="1"/>
</dbReference>
<dbReference type="RefSeq" id="WP_145380313.1">
    <property type="nucleotide sequence ID" value="NZ_CAXBED010000236.1"/>
</dbReference>
<dbReference type="InterPro" id="IPR036726">
    <property type="entry name" value="GTP1_OBG_dom_sf"/>
</dbReference>
<dbReference type="InterPro" id="IPR031167">
    <property type="entry name" value="G_OBG"/>
</dbReference>
<evidence type="ECO:0000256" key="2">
    <source>
        <dbReference type="ARBA" id="ARBA00022490"/>
    </source>
</evidence>
<dbReference type="GO" id="GO:0005525">
    <property type="term" value="F:GTP binding"/>
    <property type="evidence" value="ECO:0007669"/>
    <property type="project" value="UniProtKB-UniRule"/>
</dbReference>
<dbReference type="Gene3D" id="3.40.50.300">
    <property type="entry name" value="P-loop containing nucleotide triphosphate hydrolases"/>
    <property type="match status" value="1"/>
</dbReference>
<dbReference type="HAMAP" id="MF_01454">
    <property type="entry name" value="GTPase_Obg"/>
    <property type="match status" value="1"/>
</dbReference>
<evidence type="ECO:0000256" key="8">
    <source>
        <dbReference type="HAMAP-Rule" id="MF_01454"/>
    </source>
</evidence>
<dbReference type="InterPro" id="IPR027417">
    <property type="entry name" value="P-loop_NTPase"/>
</dbReference>